<dbReference type="Pfam" id="PF06568">
    <property type="entry name" value="YjiS-like"/>
    <property type="match status" value="1"/>
</dbReference>
<name>A0ABT9E403_9PROT</name>
<comment type="caution">
    <text evidence="2">The sequence shown here is derived from an EMBL/GenBank/DDBJ whole genome shotgun (WGS) entry which is preliminary data.</text>
</comment>
<dbReference type="Proteomes" id="UP001243009">
    <property type="component" value="Unassembled WGS sequence"/>
</dbReference>
<reference evidence="2 3" key="1">
    <citation type="submission" date="2023-08" db="EMBL/GenBank/DDBJ databases">
        <title>The draft genome sequence of Paracraurococcus sp. LOR1-02.</title>
        <authorList>
            <person name="Kingkaew E."/>
            <person name="Tanasupawat S."/>
        </authorList>
    </citation>
    <scope>NUCLEOTIDE SEQUENCE [LARGE SCALE GENOMIC DNA]</scope>
    <source>
        <strain evidence="2 3">LOR1-02</strain>
    </source>
</reference>
<gene>
    <name evidence="2" type="ORF">Q7A36_21295</name>
</gene>
<proteinExistence type="predicted"/>
<keyword evidence="3" id="KW-1185">Reference proteome</keyword>
<evidence type="ECO:0000313" key="3">
    <source>
        <dbReference type="Proteomes" id="UP001243009"/>
    </source>
</evidence>
<feature type="domain" description="YjiS-like" evidence="1">
    <location>
        <begin position="37"/>
        <end position="59"/>
    </location>
</feature>
<protein>
    <submittedName>
        <fullName evidence="2">DUF1127 domain-containing protein</fullName>
    </submittedName>
</protein>
<evidence type="ECO:0000259" key="1">
    <source>
        <dbReference type="Pfam" id="PF06568"/>
    </source>
</evidence>
<evidence type="ECO:0000313" key="2">
    <source>
        <dbReference type="EMBL" id="MDO9710901.1"/>
    </source>
</evidence>
<accession>A0ABT9E403</accession>
<sequence length="70" mass="7744">MPVARMTMPLAVGLAPPRAAHGLWPAWLGLVLARLAERRELLALGERDLRDIGLTEAEALALARRPLWRP</sequence>
<dbReference type="InterPro" id="IPR009506">
    <property type="entry name" value="YjiS-like"/>
</dbReference>
<organism evidence="2 3">
    <name type="scientific">Paracraurococcus lichenis</name>
    <dbReference type="NCBI Taxonomy" id="3064888"/>
    <lineage>
        <taxon>Bacteria</taxon>
        <taxon>Pseudomonadati</taxon>
        <taxon>Pseudomonadota</taxon>
        <taxon>Alphaproteobacteria</taxon>
        <taxon>Acetobacterales</taxon>
        <taxon>Roseomonadaceae</taxon>
        <taxon>Paracraurococcus</taxon>
    </lineage>
</organism>
<dbReference type="RefSeq" id="WP_305105761.1">
    <property type="nucleotide sequence ID" value="NZ_JAUTWS010000022.1"/>
</dbReference>
<dbReference type="EMBL" id="JAUTWS010000022">
    <property type="protein sequence ID" value="MDO9710901.1"/>
    <property type="molecule type" value="Genomic_DNA"/>
</dbReference>